<dbReference type="Proteomes" id="UP000569732">
    <property type="component" value="Unassembled WGS sequence"/>
</dbReference>
<gene>
    <name evidence="1" type="ORF">H0A36_07985</name>
</gene>
<dbReference type="AlphaFoldDB" id="A0A853HW20"/>
<dbReference type="RefSeq" id="WP_180567981.1">
    <property type="nucleotide sequence ID" value="NZ_JACCKB010000009.1"/>
</dbReference>
<name>A0A853HW20_9GAMM</name>
<evidence type="ECO:0000313" key="1">
    <source>
        <dbReference type="EMBL" id="NYZ65950.1"/>
    </source>
</evidence>
<dbReference type="Pfam" id="PF13689">
    <property type="entry name" value="DUF4154"/>
    <property type="match status" value="1"/>
</dbReference>
<reference evidence="1 2" key="1">
    <citation type="submission" date="2020-07" db="EMBL/GenBank/DDBJ databases">
        <title>Endozoicomonas sp. nov., isolated from sediment.</title>
        <authorList>
            <person name="Gu T."/>
        </authorList>
    </citation>
    <scope>NUCLEOTIDE SEQUENCE [LARGE SCALE GENOMIC DNA]</scope>
    <source>
        <strain evidence="1 2">SM1973</strain>
    </source>
</reference>
<dbReference type="InterPro" id="IPR025293">
    <property type="entry name" value="YfiR/HmsC-like"/>
</dbReference>
<accession>A0A853HW20</accession>
<proteinExistence type="predicted"/>
<dbReference type="EMBL" id="JACCKB010000009">
    <property type="protein sequence ID" value="NYZ65950.1"/>
    <property type="molecule type" value="Genomic_DNA"/>
</dbReference>
<evidence type="ECO:0000313" key="2">
    <source>
        <dbReference type="Proteomes" id="UP000569732"/>
    </source>
</evidence>
<protein>
    <submittedName>
        <fullName evidence="1">YfiR family protein</fullName>
    </submittedName>
</protein>
<keyword evidence="2" id="KW-1185">Reference proteome</keyword>
<comment type="caution">
    <text evidence="1">The sequence shown here is derived from an EMBL/GenBank/DDBJ whole genome shotgun (WGS) entry which is preliminary data.</text>
</comment>
<sequence length="217" mass="24338">MVFSQAFILLLAAYPSIEFNIGDSMRFRLAILWQSLRNILLVVMLMVLAWSPVVSQGAERSLANVTAAFIYKISKFVIWPDSSFKSKQSTVNLCLYGPDKLGLAKVLGQLKGKKTQQRYMKVISLPTEQALTQSISRGHQCHILYFTNGNLNHILARNRNILTSTLLIGASKGFLSDGGMVALILIDKKLNIYINRKALDKSEVKLQARLLMITKTY</sequence>
<organism evidence="1 2">
    <name type="scientific">Spartinivicinus marinus</name>
    <dbReference type="NCBI Taxonomy" id="2994442"/>
    <lineage>
        <taxon>Bacteria</taxon>
        <taxon>Pseudomonadati</taxon>
        <taxon>Pseudomonadota</taxon>
        <taxon>Gammaproteobacteria</taxon>
        <taxon>Oceanospirillales</taxon>
        <taxon>Zooshikellaceae</taxon>
        <taxon>Spartinivicinus</taxon>
    </lineage>
</organism>